<evidence type="ECO:0000256" key="2">
    <source>
        <dbReference type="ARBA" id="ARBA00004870"/>
    </source>
</evidence>
<dbReference type="GO" id="GO:0009029">
    <property type="term" value="F:lipid-A 4'-kinase activity"/>
    <property type="evidence" value="ECO:0007669"/>
    <property type="project" value="UniProtKB-UniRule"/>
</dbReference>
<reference evidence="15" key="1">
    <citation type="submission" date="2017-09" db="EMBL/GenBank/DDBJ databases">
        <title>FDA dAtabase for Regulatory Grade micrObial Sequences (FDA-ARGOS): Supporting development and validation of Infectious Disease Dx tests.</title>
        <authorList>
            <person name="Minogue T."/>
            <person name="Wolcott M."/>
            <person name="Wasieloski L."/>
            <person name="Aguilar W."/>
            <person name="Moore D."/>
            <person name="Tallon L."/>
            <person name="Sadzewicz L."/>
            <person name="Ott S."/>
            <person name="Zhao X."/>
            <person name="Nagaraj S."/>
            <person name="Vavikolanu K."/>
            <person name="Aluvathingal J."/>
            <person name="Nadendla S."/>
            <person name="Sichtig H."/>
        </authorList>
    </citation>
    <scope>NUCLEOTIDE SEQUENCE [LARGE SCALE GENOMIC DNA]</scope>
    <source>
        <strain evidence="15">FDAARGOS_394</strain>
    </source>
</reference>
<dbReference type="OrthoDB" id="9766423at2"/>
<evidence type="ECO:0000313" key="14">
    <source>
        <dbReference type="EMBL" id="PEH89466.1"/>
    </source>
</evidence>
<evidence type="ECO:0000256" key="7">
    <source>
        <dbReference type="ARBA" id="ARBA00022679"/>
    </source>
</evidence>
<dbReference type="GO" id="GO:0005886">
    <property type="term" value="C:plasma membrane"/>
    <property type="evidence" value="ECO:0007669"/>
    <property type="project" value="TreeGrafter"/>
</dbReference>
<dbReference type="SUPFAM" id="SSF52540">
    <property type="entry name" value="P-loop containing nucleoside triphosphate hydrolases"/>
    <property type="match status" value="1"/>
</dbReference>
<evidence type="ECO:0000256" key="1">
    <source>
        <dbReference type="ARBA" id="ARBA00002274"/>
    </source>
</evidence>
<dbReference type="GeneID" id="80801619"/>
<dbReference type="InterPro" id="IPR003758">
    <property type="entry name" value="LpxK"/>
</dbReference>
<dbReference type="HAMAP" id="MF_00409">
    <property type="entry name" value="LpxK"/>
    <property type="match status" value="1"/>
</dbReference>
<feature type="binding site" evidence="13">
    <location>
        <begin position="76"/>
        <end position="83"/>
    </location>
    <ligand>
        <name>ATP</name>
        <dbReference type="ChEBI" id="CHEBI:30616"/>
    </ligand>
</feature>
<keyword evidence="5 13" id="KW-0444">Lipid biosynthesis</keyword>
<keyword evidence="7 13" id="KW-0808">Transferase</keyword>
<gene>
    <name evidence="13" type="primary">lpxK</name>
    <name evidence="14" type="ORF">CRM82_13420</name>
</gene>
<dbReference type="GO" id="GO:0005524">
    <property type="term" value="F:ATP binding"/>
    <property type="evidence" value="ECO:0007669"/>
    <property type="project" value="UniProtKB-UniRule"/>
</dbReference>
<sequence length="360" mass="38617">MASPSPASPSNPGNNAGGSARRAAWLRRIWQRRGALAWALWPLSLLYGTLAARQRRSDAAHAGHAGLPTIVVGNVIAGGAGKTPVTQAIVGHLQRSGWTPGIISRGYGRNTQDCRAVLPQSAPEDVGDEPLLLARSTGVPVFVAPQRLDAARALRTAHPEVDILVCDDGLQHTALARDVEICVFHDGGIGNGWQLPAGPLREPWPRPVDAVLHTGPAPGHTPPSQPVFAMQRQLAPYALRSDGHHVPLAQLADRPLHALAAVARPERFFAMLQDQGLQLAQAQALPDHYNFESWQRPADPDALLICTEKDAVKLWPLQPDALAVPLELDIPQAFFDLLDQRLTTARLSSAAVNSPRPATP</sequence>
<dbReference type="RefSeq" id="WP_083520173.1">
    <property type="nucleotide sequence ID" value="NZ_PDEA01000001.1"/>
</dbReference>
<name>A0A2A7UW85_COMTR</name>
<evidence type="ECO:0000313" key="15">
    <source>
        <dbReference type="Proteomes" id="UP000220246"/>
    </source>
</evidence>
<comment type="similarity">
    <text evidence="13">Belongs to the LpxK family.</text>
</comment>
<dbReference type="InterPro" id="IPR027417">
    <property type="entry name" value="P-loop_NTPase"/>
</dbReference>
<comment type="function">
    <text evidence="1 13">Transfers the gamma-phosphate of ATP to the 4'-position of a tetraacyldisaccharide 1-phosphate intermediate (termed DS-1-P) to form tetraacyldisaccharide 1,4'-bis-phosphate (lipid IVA).</text>
</comment>
<evidence type="ECO:0000256" key="9">
    <source>
        <dbReference type="ARBA" id="ARBA00022777"/>
    </source>
</evidence>
<keyword evidence="6 13" id="KW-0441">Lipid A biosynthesis</keyword>
<dbReference type="AlphaFoldDB" id="A0A2A7UW85"/>
<proteinExistence type="inferred from homology"/>
<dbReference type="UniPathway" id="UPA00359">
    <property type="reaction ID" value="UER00482"/>
</dbReference>
<dbReference type="PANTHER" id="PTHR42724">
    <property type="entry name" value="TETRAACYLDISACCHARIDE 4'-KINASE"/>
    <property type="match status" value="1"/>
</dbReference>
<dbReference type="STRING" id="1219032.GCA_001515545_00037"/>
<evidence type="ECO:0000256" key="11">
    <source>
        <dbReference type="ARBA" id="ARBA00023098"/>
    </source>
</evidence>
<dbReference type="Proteomes" id="UP000220246">
    <property type="component" value="Unassembled WGS sequence"/>
</dbReference>
<dbReference type="NCBIfam" id="TIGR00682">
    <property type="entry name" value="lpxK"/>
    <property type="match status" value="1"/>
</dbReference>
<keyword evidence="11 13" id="KW-0443">Lipid metabolism</keyword>
<dbReference type="EC" id="2.7.1.130" evidence="3 13"/>
<dbReference type="EMBL" id="PDEA01000001">
    <property type="protein sequence ID" value="PEH89466.1"/>
    <property type="molecule type" value="Genomic_DNA"/>
</dbReference>
<keyword evidence="10 13" id="KW-0067">ATP-binding</keyword>
<keyword evidence="9 13" id="KW-0418">Kinase</keyword>
<comment type="pathway">
    <text evidence="2 13">Glycolipid biosynthesis; lipid IV(A) biosynthesis; lipid IV(A) from (3R)-3-hydroxytetradecanoyl-[acyl-carrier-protein] and UDP-N-acetyl-alpha-D-glucosamine: step 6/6.</text>
</comment>
<organism evidence="14 15">
    <name type="scientific">Comamonas terrigena</name>
    <dbReference type="NCBI Taxonomy" id="32013"/>
    <lineage>
        <taxon>Bacteria</taxon>
        <taxon>Pseudomonadati</taxon>
        <taxon>Pseudomonadota</taxon>
        <taxon>Betaproteobacteria</taxon>
        <taxon>Burkholderiales</taxon>
        <taxon>Comamonadaceae</taxon>
        <taxon>Comamonas</taxon>
    </lineage>
</organism>
<evidence type="ECO:0000256" key="5">
    <source>
        <dbReference type="ARBA" id="ARBA00022516"/>
    </source>
</evidence>
<evidence type="ECO:0000256" key="4">
    <source>
        <dbReference type="ARBA" id="ARBA00016436"/>
    </source>
</evidence>
<evidence type="ECO:0000256" key="8">
    <source>
        <dbReference type="ARBA" id="ARBA00022741"/>
    </source>
</evidence>
<dbReference type="PANTHER" id="PTHR42724:SF1">
    <property type="entry name" value="TETRAACYLDISACCHARIDE 4'-KINASE, MITOCHONDRIAL-RELATED"/>
    <property type="match status" value="1"/>
</dbReference>
<evidence type="ECO:0000256" key="3">
    <source>
        <dbReference type="ARBA" id="ARBA00012071"/>
    </source>
</evidence>
<keyword evidence="15" id="KW-1185">Reference proteome</keyword>
<evidence type="ECO:0000256" key="10">
    <source>
        <dbReference type="ARBA" id="ARBA00022840"/>
    </source>
</evidence>
<evidence type="ECO:0000256" key="12">
    <source>
        <dbReference type="ARBA" id="ARBA00029757"/>
    </source>
</evidence>
<evidence type="ECO:0000256" key="13">
    <source>
        <dbReference type="HAMAP-Rule" id="MF_00409"/>
    </source>
</evidence>
<keyword evidence="8 13" id="KW-0547">Nucleotide-binding</keyword>
<comment type="caution">
    <text evidence="14">The sequence shown here is derived from an EMBL/GenBank/DDBJ whole genome shotgun (WGS) entry which is preliminary data.</text>
</comment>
<accession>A0A2A7UW85</accession>
<dbReference type="GO" id="GO:0009244">
    <property type="term" value="P:lipopolysaccharide core region biosynthetic process"/>
    <property type="evidence" value="ECO:0007669"/>
    <property type="project" value="TreeGrafter"/>
</dbReference>
<protein>
    <recommendedName>
        <fullName evidence="4 13">Tetraacyldisaccharide 4'-kinase</fullName>
        <ecNumber evidence="3 13">2.7.1.130</ecNumber>
    </recommendedName>
    <alternativeName>
        <fullName evidence="12 13">Lipid A 4'-kinase</fullName>
    </alternativeName>
</protein>
<dbReference type="Pfam" id="PF02606">
    <property type="entry name" value="LpxK"/>
    <property type="match status" value="1"/>
</dbReference>
<comment type="catalytic activity">
    <reaction evidence="13">
        <text>a lipid A disaccharide + ATP = a lipid IVA + ADP + H(+)</text>
        <dbReference type="Rhea" id="RHEA:67840"/>
        <dbReference type="ChEBI" id="CHEBI:15378"/>
        <dbReference type="ChEBI" id="CHEBI:30616"/>
        <dbReference type="ChEBI" id="CHEBI:176343"/>
        <dbReference type="ChEBI" id="CHEBI:176425"/>
        <dbReference type="ChEBI" id="CHEBI:456216"/>
        <dbReference type="EC" id="2.7.1.130"/>
    </reaction>
</comment>
<dbReference type="GO" id="GO:0009245">
    <property type="term" value="P:lipid A biosynthetic process"/>
    <property type="evidence" value="ECO:0007669"/>
    <property type="project" value="UniProtKB-UniRule"/>
</dbReference>
<evidence type="ECO:0000256" key="6">
    <source>
        <dbReference type="ARBA" id="ARBA00022556"/>
    </source>
</evidence>